<dbReference type="Proteomes" id="UP000005408">
    <property type="component" value="Unassembled WGS sequence"/>
</dbReference>
<sequence>MEGILPYRSSEFEVNPRNYQPWRDTEEIENMMIQKMVDQTLMSVLSTVSEEVSMDKSRSKPVKMVIRNVQYAPSGGTSPLKPSTKNKKERRPKKGRREEAGSDVTVNEPMISVPASKFKSMVLSEVESRATRVHDYYSYRWNDLQRDRLQLYGDFIRLSERDRRLEAQMDLAIAEIHCLQNENEKLKIELDDIKNAKKKKRKDAKLRRNKDKEQDRQADSAEKNGDTQERKMSKEEDKDEMAKDGNKKARKGKHGKTENTETTADAFQTESNRTVGSKALRDKSMLSTLLDLQKEATSNPLTREMGTGDDGQLIAHDDGCVTATDIVELNFRSKGVALKSNVLDKKSKEVDKSEDYEGLDSGEPAESANDVSKSGVKKQGVGVEDELR</sequence>
<feature type="compositionally biased region" description="Basic residues" evidence="1">
    <location>
        <begin position="197"/>
        <end position="209"/>
    </location>
</feature>
<feature type="compositionally biased region" description="Polar residues" evidence="1">
    <location>
        <begin position="260"/>
        <end position="275"/>
    </location>
</feature>
<protein>
    <submittedName>
        <fullName evidence="2">Uncharacterized protein</fullName>
    </submittedName>
</protein>
<keyword evidence="3" id="KW-1185">Reference proteome</keyword>
<feature type="compositionally biased region" description="Basic and acidic residues" evidence="1">
    <location>
        <begin position="210"/>
        <end position="247"/>
    </location>
</feature>
<feature type="region of interest" description="Disordered" evidence="1">
    <location>
        <begin position="344"/>
        <end position="388"/>
    </location>
</feature>
<feature type="compositionally biased region" description="Basic and acidic residues" evidence="1">
    <location>
        <begin position="344"/>
        <end position="355"/>
    </location>
</feature>
<dbReference type="OMA" id="VNEPMIS"/>
<proteinExistence type="predicted"/>
<reference evidence="2" key="1">
    <citation type="submission" date="2022-08" db="UniProtKB">
        <authorList>
            <consortium name="EnsemblMetazoa"/>
        </authorList>
    </citation>
    <scope>IDENTIFICATION</scope>
    <source>
        <strain evidence="2">05x7-T-G4-1.051#20</strain>
    </source>
</reference>
<feature type="region of interest" description="Disordered" evidence="1">
    <location>
        <begin position="197"/>
        <end position="280"/>
    </location>
</feature>
<feature type="compositionally biased region" description="Basic residues" evidence="1">
    <location>
        <begin position="84"/>
        <end position="95"/>
    </location>
</feature>
<evidence type="ECO:0000313" key="3">
    <source>
        <dbReference type="Proteomes" id="UP000005408"/>
    </source>
</evidence>
<organism evidence="2 3">
    <name type="scientific">Magallana gigas</name>
    <name type="common">Pacific oyster</name>
    <name type="synonym">Crassostrea gigas</name>
    <dbReference type="NCBI Taxonomy" id="29159"/>
    <lineage>
        <taxon>Eukaryota</taxon>
        <taxon>Metazoa</taxon>
        <taxon>Spiralia</taxon>
        <taxon>Lophotrochozoa</taxon>
        <taxon>Mollusca</taxon>
        <taxon>Bivalvia</taxon>
        <taxon>Autobranchia</taxon>
        <taxon>Pteriomorphia</taxon>
        <taxon>Ostreida</taxon>
        <taxon>Ostreoidea</taxon>
        <taxon>Ostreidae</taxon>
        <taxon>Magallana</taxon>
    </lineage>
</organism>
<dbReference type="OrthoDB" id="6120206at2759"/>
<evidence type="ECO:0000256" key="1">
    <source>
        <dbReference type="SAM" id="MobiDB-lite"/>
    </source>
</evidence>
<evidence type="ECO:0000313" key="2">
    <source>
        <dbReference type="EnsemblMetazoa" id="G3849.1:cds"/>
    </source>
</evidence>
<feature type="region of interest" description="Disordered" evidence="1">
    <location>
        <begin position="69"/>
        <end position="103"/>
    </location>
</feature>
<dbReference type="EnsemblMetazoa" id="G3849.1">
    <property type="protein sequence ID" value="G3849.1:cds"/>
    <property type="gene ID" value="G3849"/>
</dbReference>
<name>A0A8W8N0U9_MAGGI</name>
<accession>A0A8W8N0U9</accession>
<dbReference type="AlphaFoldDB" id="A0A8W8N0U9"/>